<dbReference type="OrthoDB" id="7831317at2"/>
<evidence type="ECO:0000256" key="1">
    <source>
        <dbReference type="SAM" id="MobiDB-lite"/>
    </source>
</evidence>
<dbReference type="EMBL" id="QKZL01000003">
    <property type="protein sequence ID" value="PZX18420.1"/>
    <property type="molecule type" value="Genomic_DNA"/>
</dbReference>
<reference evidence="3 4" key="1">
    <citation type="submission" date="2018-06" db="EMBL/GenBank/DDBJ databases">
        <title>Genomic Encyclopedia of Archaeal and Bacterial Type Strains, Phase II (KMG-II): from individual species to whole genera.</title>
        <authorList>
            <person name="Goeker M."/>
        </authorList>
    </citation>
    <scope>NUCLEOTIDE SEQUENCE [LARGE SCALE GENOMIC DNA]</scope>
    <source>
        <strain evidence="3 4">DSM 22009</strain>
    </source>
</reference>
<comment type="caution">
    <text evidence="3">The sequence shown here is derived from an EMBL/GenBank/DDBJ whole genome shotgun (WGS) entry which is preliminary data.</text>
</comment>
<dbReference type="Pfam" id="PF07179">
    <property type="entry name" value="SseB"/>
    <property type="match status" value="1"/>
</dbReference>
<dbReference type="Proteomes" id="UP000248916">
    <property type="component" value="Unassembled WGS sequence"/>
</dbReference>
<proteinExistence type="predicted"/>
<feature type="domain" description="SseB protein N-terminal" evidence="2">
    <location>
        <begin position="7"/>
        <end position="115"/>
    </location>
</feature>
<dbReference type="AlphaFoldDB" id="A0A2W7NES1"/>
<gene>
    <name evidence="3" type="ORF">LX81_01052</name>
</gene>
<organism evidence="3 4">
    <name type="scientific">Palleronia aestuarii</name>
    <dbReference type="NCBI Taxonomy" id="568105"/>
    <lineage>
        <taxon>Bacteria</taxon>
        <taxon>Pseudomonadati</taxon>
        <taxon>Pseudomonadota</taxon>
        <taxon>Alphaproteobacteria</taxon>
        <taxon>Rhodobacterales</taxon>
        <taxon>Roseobacteraceae</taxon>
        <taxon>Palleronia</taxon>
    </lineage>
</organism>
<feature type="region of interest" description="Disordered" evidence="1">
    <location>
        <begin position="235"/>
        <end position="258"/>
    </location>
</feature>
<sequence length="258" mass="26880">MTPLDRAHDAMMADEADDAARLAFYERVADAELYLLLDGEPSGDVLDPRIFETSQGAFALVFDLADRLAEFAGGPAPYAALSGRLLVGMVAGQGCGIALNPGVAPSSILLPADAVGWIAATLAEEATEHEARPVELTFPAGLPERLLPALDAKLGLASGRARFAYLAAVRYADGTNGHMLAFVGATPGAERALAGAVREALVFSGLEAGQIDVAFFDPSDAIAARLAKVGLRIDLPVPEEPGPRDAPGSDPDRPPRLR</sequence>
<evidence type="ECO:0000313" key="3">
    <source>
        <dbReference type="EMBL" id="PZX18420.1"/>
    </source>
</evidence>
<protein>
    <submittedName>
        <fullName evidence="3">Type III secretion system (T3SS) SseB-like protein</fullName>
    </submittedName>
</protein>
<name>A0A2W7NES1_9RHOB</name>
<evidence type="ECO:0000259" key="2">
    <source>
        <dbReference type="Pfam" id="PF07179"/>
    </source>
</evidence>
<dbReference type="InterPro" id="IPR009839">
    <property type="entry name" value="SseB_N"/>
</dbReference>
<accession>A0A2W7NES1</accession>
<dbReference type="RefSeq" id="WP_111536224.1">
    <property type="nucleotide sequence ID" value="NZ_QKZL01000003.1"/>
</dbReference>
<keyword evidence="4" id="KW-1185">Reference proteome</keyword>
<evidence type="ECO:0000313" key="4">
    <source>
        <dbReference type="Proteomes" id="UP000248916"/>
    </source>
</evidence>